<proteinExistence type="predicted"/>
<organism evidence="1 2">
    <name type="scientific">Hirundo rustica rustica</name>
    <dbReference type="NCBI Taxonomy" id="333673"/>
    <lineage>
        <taxon>Eukaryota</taxon>
        <taxon>Metazoa</taxon>
        <taxon>Chordata</taxon>
        <taxon>Craniata</taxon>
        <taxon>Vertebrata</taxon>
        <taxon>Euteleostomi</taxon>
        <taxon>Archelosauria</taxon>
        <taxon>Archosauria</taxon>
        <taxon>Dinosauria</taxon>
        <taxon>Saurischia</taxon>
        <taxon>Theropoda</taxon>
        <taxon>Coelurosauria</taxon>
        <taxon>Aves</taxon>
        <taxon>Neognathae</taxon>
        <taxon>Neoaves</taxon>
        <taxon>Telluraves</taxon>
        <taxon>Australaves</taxon>
        <taxon>Passeriformes</taxon>
        <taxon>Sylvioidea</taxon>
        <taxon>Hirundinidae</taxon>
        <taxon>Hirundo</taxon>
    </lineage>
</organism>
<dbReference type="AlphaFoldDB" id="A0A3M0J469"/>
<dbReference type="EMBL" id="QRBI01000184">
    <property type="protein sequence ID" value="RMB95572.1"/>
    <property type="molecule type" value="Genomic_DNA"/>
</dbReference>
<dbReference type="OrthoDB" id="10662188at2759"/>
<dbReference type="Proteomes" id="UP000269221">
    <property type="component" value="Unassembled WGS sequence"/>
</dbReference>
<dbReference type="STRING" id="333673.A0A3M0J469"/>
<sequence>MTWKDPRMQKWESDIQVVEGSPQIAELAGIVRAFEKFKDQPFNLITVLAHFEYSLMQNIIAVTESIVKYVYSLTRMRQLNLPESLAQKWEKMSPCQPTLLFPLPLVAINSSPFPEQVAGAVPRHPGINSSGQNVHSTTAQAHHRVDEQLAHGLGTKGDSDWGNISLEQVTSEVSEGSILIPMLFNTFIYDLDAGLEGKLSKFTDDAKLEGAAESLKEKGGPAGRP</sequence>
<evidence type="ECO:0000313" key="1">
    <source>
        <dbReference type="EMBL" id="RMB95572.1"/>
    </source>
</evidence>
<keyword evidence="2" id="KW-1185">Reference proteome</keyword>
<name>A0A3M0J469_HIRRU</name>
<evidence type="ECO:0000313" key="2">
    <source>
        <dbReference type="Proteomes" id="UP000269221"/>
    </source>
</evidence>
<accession>A0A3M0J469</accession>
<protein>
    <submittedName>
        <fullName evidence="1">Uncharacterized protein</fullName>
    </submittedName>
</protein>
<comment type="caution">
    <text evidence="1">The sequence shown here is derived from an EMBL/GenBank/DDBJ whole genome shotgun (WGS) entry which is preliminary data.</text>
</comment>
<reference evidence="1 2" key="1">
    <citation type="submission" date="2018-07" db="EMBL/GenBank/DDBJ databases">
        <title>A high quality draft genome assembly of the barn swallow (H. rustica rustica).</title>
        <authorList>
            <person name="Formenti G."/>
            <person name="Chiara M."/>
            <person name="Poveda L."/>
            <person name="Francoijs K.-J."/>
            <person name="Bonisoli-Alquati A."/>
            <person name="Canova L."/>
            <person name="Gianfranceschi L."/>
            <person name="Horner D.S."/>
            <person name="Saino N."/>
        </authorList>
    </citation>
    <scope>NUCLEOTIDE SEQUENCE [LARGE SCALE GENOMIC DNA]</scope>
    <source>
        <strain evidence="1">Chelidonia</strain>
        <tissue evidence="1">Blood</tissue>
    </source>
</reference>
<gene>
    <name evidence="1" type="ORF">DUI87_27682</name>
</gene>